<dbReference type="NCBIfam" id="TIGR00095">
    <property type="entry name" value="16S rRNA (guanine(966)-N(2))-methyltransferase RsmD"/>
    <property type="match status" value="1"/>
</dbReference>
<keyword evidence="2 4" id="KW-0808">Transferase</keyword>
<dbReference type="CDD" id="cd02440">
    <property type="entry name" value="AdoMet_MTases"/>
    <property type="match status" value="1"/>
</dbReference>
<dbReference type="EC" id="2.1.1.171" evidence="4"/>
<evidence type="ECO:0000256" key="3">
    <source>
        <dbReference type="SAM" id="MobiDB-lite"/>
    </source>
</evidence>
<dbReference type="InterPro" id="IPR029063">
    <property type="entry name" value="SAM-dependent_MTases_sf"/>
</dbReference>
<dbReference type="SUPFAM" id="SSF53335">
    <property type="entry name" value="S-adenosyl-L-methionine-dependent methyltransferases"/>
    <property type="match status" value="1"/>
</dbReference>
<evidence type="ECO:0000313" key="5">
    <source>
        <dbReference type="Proteomes" id="UP001595530"/>
    </source>
</evidence>
<dbReference type="PANTHER" id="PTHR43542:SF1">
    <property type="entry name" value="METHYLTRANSFERASE"/>
    <property type="match status" value="1"/>
</dbReference>
<protein>
    <submittedName>
        <fullName evidence="4">16S rRNA (Guanine(966)-N(2))-methyltransferase RsmD</fullName>
        <ecNumber evidence="4">2.1.1.171</ecNumber>
    </submittedName>
</protein>
<feature type="region of interest" description="Disordered" evidence="3">
    <location>
        <begin position="1"/>
        <end position="21"/>
    </location>
</feature>
<name>A0ABV7F2K2_9BURK</name>
<dbReference type="InterPro" id="IPR002052">
    <property type="entry name" value="DNA_methylase_N6_adenine_CS"/>
</dbReference>
<evidence type="ECO:0000313" key="4">
    <source>
        <dbReference type="EMBL" id="MFC3108516.1"/>
    </source>
</evidence>
<comment type="caution">
    <text evidence="4">The sequence shown here is derived from an EMBL/GenBank/DDBJ whole genome shotgun (WGS) entry which is preliminary data.</text>
</comment>
<gene>
    <name evidence="4" type="primary">rsmD</name>
    <name evidence="4" type="ORF">ACFOFO_11155</name>
</gene>
<dbReference type="Proteomes" id="UP001595530">
    <property type="component" value="Unassembled WGS sequence"/>
</dbReference>
<keyword evidence="1 4" id="KW-0489">Methyltransferase</keyword>
<accession>A0ABV7F2K2</accession>
<dbReference type="GO" id="GO:0052913">
    <property type="term" value="F:16S rRNA (guanine(966)-N(2))-methyltransferase activity"/>
    <property type="evidence" value="ECO:0007669"/>
    <property type="project" value="UniProtKB-EC"/>
</dbReference>
<proteinExistence type="predicted"/>
<dbReference type="RefSeq" id="WP_390331546.1">
    <property type="nucleotide sequence ID" value="NZ_JBHRTP010000032.1"/>
</dbReference>
<dbReference type="Gene3D" id="3.40.50.150">
    <property type="entry name" value="Vaccinia Virus protein VP39"/>
    <property type="match status" value="1"/>
</dbReference>
<keyword evidence="5" id="KW-1185">Reference proteome</keyword>
<evidence type="ECO:0000256" key="1">
    <source>
        <dbReference type="ARBA" id="ARBA00022603"/>
    </source>
</evidence>
<reference evidence="5" key="1">
    <citation type="journal article" date="2019" name="Int. J. Syst. Evol. Microbiol.">
        <title>The Global Catalogue of Microorganisms (GCM) 10K type strain sequencing project: providing services to taxonomists for standard genome sequencing and annotation.</title>
        <authorList>
            <consortium name="The Broad Institute Genomics Platform"/>
            <consortium name="The Broad Institute Genome Sequencing Center for Infectious Disease"/>
            <person name="Wu L."/>
            <person name="Ma J."/>
        </authorList>
    </citation>
    <scope>NUCLEOTIDE SEQUENCE [LARGE SCALE GENOMIC DNA]</scope>
    <source>
        <strain evidence="5">KCTC 42986</strain>
    </source>
</reference>
<dbReference type="Pfam" id="PF03602">
    <property type="entry name" value="Cons_hypoth95"/>
    <property type="match status" value="1"/>
</dbReference>
<dbReference type="PANTHER" id="PTHR43542">
    <property type="entry name" value="METHYLTRANSFERASE"/>
    <property type="match status" value="1"/>
</dbReference>
<dbReference type="InterPro" id="IPR004398">
    <property type="entry name" value="RNA_MeTrfase_RsmD"/>
</dbReference>
<sequence>MPKPAKKPASKPSHPRPRPPQQVRIIGGVWKRSPLPVLDAAGLRPTPDRVRETVFNWIRHLRDGVQGARCLDLFAGSGALGFEAASRGAQEVTLIEAHTPAFKQLEANKAKLGATQVNIIRADALVAAQHMAARGQQFDLIFLDPPYQQGWLERVLPLCERLLAADGLIYAESSRSLDLDALPPGEAVPDWLLPWQVVRADQAGMVFYQLLQRKTVPEILPKIQA</sequence>
<feature type="compositionally biased region" description="Basic residues" evidence="3">
    <location>
        <begin position="1"/>
        <end position="17"/>
    </location>
</feature>
<dbReference type="EMBL" id="JBHRTP010000032">
    <property type="protein sequence ID" value="MFC3108516.1"/>
    <property type="molecule type" value="Genomic_DNA"/>
</dbReference>
<evidence type="ECO:0000256" key="2">
    <source>
        <dbReference type="ARBA" id="ARBA00022679"/>
    </source>
</evidence>
<dbReference type="PROSITE" id="PS00092">
    <property type="entry name" value="N6_MTASE"/>
    <property type="match status" value="1"/>
</dbReference>
<organism evidence="4 5">
    <name type="scientific">Undibacterium arcticum</name>
    <dbReference type="NCBI Taxonomy" id="1762892"/>
    <lineage>
        <taxon>Bacteria</taxon>
        <taxon>Pseudomonadati</taxon>
        <taxon>Pseudomonadota</taxon>
        <taxon>Betaproteobacteria</taxon>
        <taxon>Burkholderiales</taxon>
        <taxon>Oxalobacteraceae</taxon>
        <taxon>Undibacterium</taxon>
    </lineage>
</organism>